<dbReference type="SMART" id="SM01263">
    <property type="entry name" value="Leuk-A4-hydro_C"/>
    <property type="match status" value="1"/>
</dbReference>
<dbReference type="AlphaFoldDB" id="A0AA36G742"/>
<dbReference type="EMBL" id="CATQJA010002664">
    <property type="protein sequence ID" value="CAJ0582122.1"/>
    <property type="molecule type" value="Genomic_DNA"/>
</dbReference>
<dbReference type="CDD" id="cd09599">
    <property type="entry name" value="M1_LTA4H"/>
    <property type="match status" value="1"/>
</dbReference>
<keyword evidence="5 10" id="KW-0479">Metal-binding</keyword>
<evidence type="ECO:0000256" key="7">
    <source>
        <dbReference type="ARBA" id="ARBA00022833"/>
    </source>
</evidence>
<evidence type="ECO:0000256" key="2">
    <source>
        <dbReference type="ARBA" id="ARBA00010136"/>
    </source>
</evidence>
<dbReference type="InterPro" id="IPR049980">
    <property type="entry name" value="LTA4H_cat"/>
</dbReference>
<feature type="binding site" evidence="10">
    <location>
        <position position="306"/>
    </location>
    <ligand>
        <name>Zn(2+)</name>
        <dbReference type="ChEBI" id="CHEBI:29105"/>
        <note>catalytic</note>
    </ligand>
</feature>
<evidence type="ECO:0000256" key="4">
    <source>
        <dbReference type="ARBA" id="ARBA00022670"/>
    </source>
</evidence>
<comment type="similarity">
    <text evidence="2">Belongs to the peptidase M1 family.</text>
</comment>
<organism evidence="12 13">
    <name type="scientific">Mesorhabditis spiculigera</name>
    <dbReference type="NCBI Taxonomy" id="96644"/>
    <lineage>
        <taxon>Eukaryota</taxon>
        <taxon>Metazoa</taxon>
        <taxon>Ecdysozoa</taxon>
        <taxon>Nematoda</taxon>
        <taxon>Chromadorea</taxon>
        <taxon>Rhabditida</taxon>
        <taxon>Rhabditina</taxon>
        <taxon>Rhabditomorpha</taxon>
        <taxon>Rhabditoidea</taxon>
        <taxon>Rhabditidae</taxon>
        <taxon>Mesorhabditinae</taxon>
        <taxon>Mesorhabditis</taxon>
    </lineage>
</organism>
<keyword evidence="6" id="KW-0378">Hydrolase</keyword>
<evidence type="ECO:0000256" key="8">
    <source>
        <dbReference type="ARBA" id="ARBA00023049"/>
    </source>
</evidence>
<comment type="subcellular location">
    <subcellularLocation>
        <location evidence="1">Cytoplasm</location>
    </subcellularLocation>
</comment>
<evidence type="ECO:0000313" key="12">
    <source>
        <dbReference type="EMBL" id="CAJ0582122.1"/>
    </source>
</evidence>
<name>A0AA36G742_9BILA</name>
<dbReference type="FunFam" id="3.30.2010.30:FF:000001">
    <property type="entry name" value="Leukotriene A(4) hydrolase"/>
    <property type="match status" value="1"/>
</dbReference>
<dbReference type="Proteomes" id="UP001177023">
    <property type="component" value="Unassembled WGS sequence"/>
</dbReference>
<dbReference type="Pfam" id="PF01433">
    <property type="entry name" value="Peptidase_M1"/>
    <property type="match status" value="2"/>
</dbReference>
<dbReference type="PANTHER" id="PTHR45726:SF3">
    <property type="entry name" value="LEUKOTRIENE A-4 HYDROLASE"/>
    <property type="match status" value="1"/>
</dbReference>
<dbReference type="GO" id="GO:0005829">
    <property type="term" value="C:cytosol"/>
    <property type="evidence" value="ECO:0007669"/>
    <property type="project" value="TreeGrafter"/>
</dbReference>
<dbReference type="InterPro" id="IPR027268">
    <property type="entry name" value="Peptidase_M4/M1_CTD_sf"/>
</dbReference>
<dbReference type="InterPro" id="IPR034015">
    <property type="entry name" value="M1_LTA4H"/>
</dbReference>
<comment type="cofactor">
    <cofactor evidence="10">
        <name>Zn(2+)</name>
        <dbReference type="ChEBI" id="CHEBI:29105"/>
    </cofactor>
    <text evidence="10">Binds 1 zinc ion per subunit.</text>
</comment>
<feature type="binding site" evidence="10">
    <location>
        <position position="302"/>
    </location>
    <ligand>
        <name>Zn(2+)</name>
        <dbReference type="ChEBI" id="CHEBI:29105"/>
        <note>catalytic</note>
    </ligand>
</feature>
<evidence type="ECO:0000256" key="1">
    <source>
        <dbReference type="ARBA" id="ARBA00004496"/>
    </source>
</evidence>
<dbReference type="Gene3D" id="2.60.40.1730">
    <property type="entry name" value="tricorn interacting facor f3 domain"/>
    <property type="match status" value="1"/>
</dbReference>
<evidence type="ECO:0000256" key="5">
    <source>
        <dbReference type="ARBA" id="ARBA00022723"/>
    </source>
</evidence>
<dbReference type="Gene3D" id="3.30.2010.30">
    <property type="match status" value="1"/>
</dbReference>
<protein>
    <recommendedName>
        <fullName evidence="11">Peptidase M1 leukotriene A4 hydrolase/aminopeptidase C-terminal domain-containing protein</fullName>
    </recommendedName>
</protein>
<dbReference type="Gene3D" id="1.10.390.10">
    <property type="entry name" value="Neutral Protease Domain 2"/>
    <property type="match status" value="2"/>
</dbReference>
<feature type="active site" description="Proton donor" evidence="9">
    <location>
        <position position="431"/>
    </location>
</feature>
<dbReference type="Pfam" id="PF17900">
    <property type="entry name" value="Peptidase_M1_N"/>
    <property type="match status" value="1"/>
</dbReference>
<sequence>MPFSAKPTTKDPASYANFTEVTVRHMDLKYCISFEKKTMEAEANYILDVLTNEAEKISLDTRDCDIHKVEVNGHEYAYKILEPEKEYKGHNLVVALPKGLRVGDEVKLTISYTVLPESLSLQWMAPEQTIDKTHPLVFTYNQPINARAIVPCMDTPSVKSTISYQVSAPKSLQVLFAAVESKGPEVDQEHPENRIFYAEQKIPIPSYLIAFLAGNYVSADISPRIRVWTEPSIIEKARYEFATTEEQLQLAESILGEFVWGRADMVVLPNSFPFGGMENPNMIFLTPSLLAGDRSLVHLVTHELVHSWTGNLVTNATWEHMWLNEGFTKYYERRILGKQFGEPRRAFQNINVRAVKVYSRLNEGFTEYYERRVIGKEFGESNRDVCCINCWSQNLVTTVHEQFHPEHPWTAMVQDHSVEGDPISAFSMIYYEKGQVFLYTLEKLLGREEFDTWMHKYIADYTGKSLNTDEWRAHFLAHFADKADALAELDLDKWLYGLGMPPKQPSYDTSLQEECQKYADLWADADPAAAEHIDTSIYENFNALQKIEFFSLVRNHKNVVESKVLEVMERRLNLGHLTNVEMEYLYILAGLRARWHSIIPRAMAFVEKNGRLKFSRPVFRELLSWDQTQKDTLVLFHRIRTQMHPLGAEMTMLELKKLGLA</sequence>
<dbReference type="PRINTS" id="PR00756">
    <property type="entry name" value="ALADIPTASE"/>
</dbReference>
<dbReference type="PANTHER" id="PTHR45726">
    <property type="entry name" value="LEUKOTRIENE A-4 HYDROLASE"/>
    <property type="match status" value="1"/>
</dbReference>
<feature type="active site" description="Proton acceptor" evidence="9">
    <location>
        <position position="303"/>
    </location>
</feature>
<dbReference type="GO" id="GO:0008270">
    <property type="term" value="F:zinc ion binding"/>
    <property type="evidence" value="ECO:0007669"/>
    <property type="project" value="InterPro"/>
</dbReference>
<dbReference type="Pfam" id="PF09127">
    <property type="entry name" value="Leuk-A4-hydro_C"/>
    <property type="match status" value="1"/>
</dbReference>
<evidence type="ECO:0000256" key="3">
    <source>
        <dbReference type="ARBA" id="ARBA00022490"/>
    </source>
</evidence>
<feature type="domain" description="Peptidase M1 leukotriene A4 hydrolase/aminopeptidase C-terminal" evidence="11">
    <location>
        <begin position="510"/>
        <end position="655"/>
    </location>
</feature>
<keyword evidence="8" id="KW-0482">Metalloprotease</keyword>
<evidence type="ECO:0000256" key="9">
    <source>
        <dbReference type="PIRSR" id="PIRSR634015-1"/>
    </source>
</evidence>
<dbReference type="InterPro" id="IPR016024">
    <property type="entry name" value="ARM-type_fold"/>
</dbReference>
<feature type="binding site" evidence="10">
    <location>
        <position position="325"/>
    </location>
    <ligand>
        <name>Zn(2+)</name>
        <dbReference type="ChEBI" id="CHEBI:29105"/>
        <note>catalytic</note>
    </ligand>
</feature>
<evidence type="ECO:0000259" key="11">
    <source>
        <dbReference type="SMART" id="SM01263"/>
    </source>
</evidence>
<keyword evidence="13" id="KW-1185">Reference proteome</keyword>
<evidence type="ECO:0000256" key="10">
    <source>
        <dbReference type="PIRSR" id="PIRSR634015-3"/>
    </source>
</evidence>
<dbReference type="InterPro" id="IPR045357">
    <property type="entry name" value="Aminopeptidase_N-like_N"/>
</dbReference>
<dbReference type="InterPro" id="IPR001930">
    <property type="entry name" value="Peptidase_M1"/>
</dbReference>
<keyword evidence="7 10" id="KW-0862">Zinc</keyword>
<dbReference type="SUPFAM" id="SSF63737">
    <property type="entry name" value="Leukotriene A4 hydrolase N-terminal domain"/>
    <property type="match status" value="1"/>
</dbReference>
<dbReference type="InterPro" id="IPR042097">
    <property type="entry name" value="Aminopeptidase_N-like_N_sf"/>
</dbReference>
<dbReference type="InterPro" id="IPR038502">
    <property type="entry name" value="M1_LTA-4_hydro/amino_C_sf"/>
</dbReference>
<proteinExistence type="inferred from homology"/>
<dbReference type="GO" id="GO:0008237">
    <property type="term" value="F:metallopeptidase activity"/>
    <property type="evidence" value="ECO:0007669"/>
    <property type="project" value="UniProtKB-KW"/>
</dbReference>
<dbReference type="SUPFAM" id="SSF55486">
    <property type="entry name" value="Metalloproteases ('zincins'), catalytic domain"/>
    <property type="match status" value="2"/>
</dbReference>
<dbReference type="InterPro" id="IPR014782">
    <property type="entry name" value="Peptidase_M1_dom"/>
</dbReference>
<comment type="caution">
    <text evidence="12">The sequence shown here is derived from an EMBL/GenBank/DDBJ whole genome shotgun (WGS) entry which is preliminary data.</text>
</comment>
<dbReference type="SUPFAM" id="SSF48371">
    <property type="entry name" value="ARM repeat"/>
    <property type="match status" value="1"/>
</dbReference>
<keyword evidence="4" id="KW-0645">Protease</keyword>
<accession>A0AA36G742</accession>
<dbReference type="Gene3D" id="1.25.40.320">
    <property type="entry name" value="Peptidase M1, leukotriene A4 hydrolase/aminopeptidase C-terminal domain"/>
    <property type="match status" value="1"/>
</dbReference>
<evidence type="ECO:0000256" key="6">
    <source>
        <dbReference type="ARBA" id="ARBA00022801"/>
    </source>
</evidence>
<feature type="non-terminal residue" evidence="12">
    <location>
        <position position="1"/>
    </location>
</feature>
<dbReference type="InterPro" id="IPR015211">
    <property type="entry name" value="Peptidase_M1_C"/>
</dbReference>
<keyword evidence="3" id="KW-0963">Cytoplasm</keyword>
<reference evidence="12" key="1">
    <citation type="submission" date="2023-06" db="EMBL/GenBank/DDBJ databases">
        <authorList>
            <person name="Delattre M."/>
        </authorList>
    </citation>
    <scope>NUCLEOTIDE SEQUENCE</scope>
    <source>
        <strain evidence="12">AF72</strain>
    </source>
</reference>
<gene>
    <name evidence="12" type="ORF">MSPICULIGERA_LOCUS20264</name>
</gene>
<evidence type="ECO:0000313" key="13">
    <source>
        <dbReference type="Proteomes" id="UP001177023"/>
    </source>
</evidence>
<dbReference type="GO" id="GO:0006508">
    <property type="term" value="P:proteolysis"/>
    <property type="evidence" value="ECO:0007669"/>
    <property type="project" value="UniProtKB-KW"/>
</dbReference>